<gene>
    <name evidence="8" type="ORF">H2200_008837</name>
</gene>
<feature type="transmembrane region" description="Helical" evidence="6">
    <location>
        <begin position="375"/>
        <end position="394"/>
    </location>
</feature>
<evidence type="ECO:0000259" key="7">
    <source>
        <dbReference type="PROSITE" id="PS50850"/>
    </source>
</evidence>
<keyword evidence="4 6" id="KW-0472">Membrane</keyword>
<dbReference type="Pfam" id="PF07690">
    <property type="entry name" value="MFS_1"/>
    <property type="match status" value="1"/>
</dbReference>
<dbReference type="PROSITE" id="PS50850">
    <property type="entry name" value="MFS"/>
    <property type="match status" value="1"/>
</dbReference>
<feature type="region of interest" description="Disordered" evidence="5">
    <location>
        <begin position="15"/>
        <end position="58"/>
    </location>
</feature>
<keyword evidence="2 6" id="KW-0812">Transmembrane</keyword>
<evidence type="ECO:0000313" key="8">
    <source>
        <dbReference type="EMBL" id="KAJ9606827.1"/>
    </source>
</evidence>
<sequence>MQSLLQMRRLQRAARAHSAGLNVERPEQETKPAEASPQGKHSAATFDGPNDPENPQNWHGWKKAGVMGIISLVAFIVGFGSSIDSAILPQAARRFGVSPVTESLATALYLIGFGVGAPFAGPLSEERGRNPVYLITFTLYCCWILGAALAPNIGAQLVFRFLAGTCGSTPFTAAGGTLGDMFDHRTRGKLFPFFACVAFLGPMLAPAIGGYVGQSGMDWRWTEWITLSISGGILVLMILFLPETDAKEILRWKAKALQANGVGVQAPEKLPLQRRLATALSRPFVILFTQPVIAIFTGYLTLVYSVAFCFFSSAQYIFGQTYGFSQGSTYLMFVSICVGLLICALATPLFGILLGREHAQAAAQGKAHAGPEAMLWWALIGGPLLPISTFWMAWSSRRSVSFWSPMISAAFFGFSLLSLFISTYGYIMQRYSSFAASALVSNTFTRYVVAGSIVIVSIPMFENLGVHHALTIFAAISCAFTPLPFFLYINAKRAASKGMEPAST</sequence>
<dbReference type="Gene3D" id="1.20.1250.20">
    <property type="entry name" value="MFS general substrate transporter like domains"/>
    <property type="match status" value="1"/>
</dbReference>
<dbReference type="InterPro" id="IPR011701">
    <property type="entry name" value="MFS"/>
</dbReference>
<evidence type="ECO:0000256" key="2">
    <source>
        <dbReference type="ARBA" id="ARBA00022692"/>
    </source>
</evidence>
<feature type="transmembrane region" description="Helical" evidence="6">
    <location>
        <begin position="224"/>
        <end position="241"/>
    </location>
</feature>
<proteinExistence type="predicted"/>
<feature type="transmembrane region" description="Helical" evidence="6">
    <location>
        <begin position="132"/>
        <end position="151"/>
    </location>
</feature>
<feature type="transmembrane region" description="Helical" evidence="6">
    <location>
        <begin position="467"/>
        <end position="489"/>
    </location>
</feature>
<dbReference type="SUPFAM" id="SSF103473">
    <property type="entry name" value="MFS general substrate transporter"/>
    <property type="match status" value="1"/>
</dbReference>
<dbReference type="GO" id="GO:0022857">
    <property type="term" value="F:transmembrane transporter activity"/>
    <property type="evidence" value="ECO:0007669"/>
    <property type="project" value="InterPro"/>
</dbReference>
<reference evidence="8" key="1">
    <citation type="submission" date="2022-10" db="EMBL/GenBank/DDBJ databases">
        <title>Culturing micro-colonial fungi from biological soil crusts in the Mojave desert and describing Neophaeococcomyces mojavensis, and introducing the new genera and species Taxawa tesnikishii.</title>
        <authorList>
            <person name="Kurbessoian T."/>
            <person name="Stajich J.E."/>
        </authorList>
    </citation>
    <scope>NUCLEOTIDE SEQUENCE</scope>
    <source>
        <strain evidence="8">TK_41</strain>
    </source>
</reference>
<keyword evidence="9" id="KW-1185">Reference proteome</keyword>
<dbReference type="InterPro" id="IPR036259">
    <property type="entry name" value="MFS_trans_sf"/>
</dbReference>
<feature type="transmembrane region" description="Helical" evidence="6">
    <location>
        <begin position="330"/>
        <end position="354"/>
    </location>
</feature>
<feature type="transmembrane region" description="Helical" evidence="6">
    <location>
        <begin position="439"/>
        <end position="461"/>
    </location>
</feature>
<keyword evidence="3 6" id="KW-1133">Transmembrane helix</keyword>
<evidence type="ECO:0000256" key="1">
    <source>
        <dbReference type="ARBA" id="ARBA00004141"/>
    </source>
</evidence>
<feature type="domain" description="Major facilitator superfamily (MFS) profile" evidence="7">
    <location>
        <begin position="66"/>
        <end position="492"/>
    </location>
</feature>
<comment type="caution">
    <text evidence="8">The sequence shown here is derived from an EMBL/GenBank/DDBJ whole genome shotgun (WGS) entry which is preliminary data.</text>
</comment>
<dbReference type="AlphaFoldDB" id="A0AA38X4S3"/>
<dbReference type="InterPro" id="IPR020846">
    <property type="entry name" value="MFS_dom"/>
</dbReference>
<dbReference type="PANTHER" id="PTHR23502">
    <property type="entry name" value="MAJOR FACILITATOR SUPERFAMILY"/>
    <property type="match status" value="1"/>
</dbReference>
<evidence type="ECO:0000256" key="3">
    <source>
        <dbReference type="ARBA" id="ARBA00022989"/>
    </source>
</evidence>
<feature type="transmembrane region" description="Helical" evidence="6">
    <location>
        <begin position="190"/>
        <end position="212"/>
    </location>
</feature>
<evidence type="ECO:0000256" key="5">
    <source>
        <dbReference type="SAM" id="MobiDB-lite"/>
    </source>
</evidence>
<feature type="transmembrane region" description="Helical" evidence="6">
    <location>
        <begin position="292"/>
        <end position="318"/>
    </location>
</feature>
<feature type="transmembrane region" description="Helical" evidence="6">
    <location>
        <begin position="406"/>
        <end position="427"/>
    </location>
</feature>
<feature type="transmembrane region" description="Helical" evidence="6">
    <location>
        <begin position="103"/>
        <end position="120"/>
    </location>
</feature>
<dbReference type="PANTHER" id="PTHR23502:SF47">
    <property type="entry name" value="MAJOR FACILITATOR SUPERFAMILY (MFS) PROFILE DOMAIN-CONTAINING PROTEIN-RELATED"/>
    <property type="match status" value="1"/>
</dbReference>
<evidence type="ECO:0000256" key="4">
    <source>
        <dbReference type="ARBA" id="ARBA00023136"/>
    </source>
</evidence>
<dbReference type="GO" id="GO:0005886">
    <property type="term" value="C:plasma membrane"/>
    <property type="evidence" value="ECO:0007669"/>
    <property type="project" value="TreeGrafter"/>
</dbReference>
<feature type="transmembrane region" description="Helical" evidence="6">
    <location>
        <begin position="64"/>
        <end position="83"/>
    </location>
</feature>
<organism evidence="8 9">
    <name type="scientific">Cladophialophora chaetospira</name>
    <dbReference type="NCBI Taxonomy" id="386627"/>
    <lineage>
        <taxon>Eukaryota</taxon>
        <taxon>Fungi</taxon>
        <taxon>Dikarya</taxon>
        <taxon>Ascomycota</taxon>
        <taxon>Pezizomycotina</taxon>
        <taxon>Eurotiomycetes</taxon>
        <taxon>Chaetothyriomycetidae</taxon>
        <taxon>Chaetothyriales</taxon>
        <taxon>Herpotrichiellaceae</taxon>
        <taxon>Cladophialophora</taxon>
    </lineage>
</organism>
<dbReference type="EMBL" id="JAPDRK010000013">
    <property type="protein sequence ID" value="KAJ9606827.1"/>
    <property type="molecule type" value="Genomic_DNA"/>
</dbReference>
<comment type="subcellular location">
    <subcellularLocation>
        <location evidence="1">Membrane</location>
        <topology evidence="1">Multi-pass membrane protein</topology>
    </subcellularLocation>
</comment>
<dbReference type="CDD" id="cd17323">
    <property type="entry name" value="MFS_Tpo1_MDR_like"/>
    <property type="match status" value="1"/>
</dbReference>
<dbReference type="Proteomes" id="UP001172673">
    <property type="component" value="Unassembled WGS sequence"/>
</dbReference>
<protein>
    <recommendedName>
        <fullName evidence="7">Major facilitator superfamily (MFS) profile domain-containing protein</fullName>
    </recommendedName>
</protein>
<evidence type="ECO:0000256" key="6">
    <source>
        <dbReference type="SAM" id="Phobius"/>
    </source>
</evidence>
<name>A0AA38X4S3_9EURO</name>
<evidence type="ECO:0000313" key="9">
    <source>
        <dbReference type="Proteomes" id="UP001172673"/>
    </source>
</evidence>
<accession>A0AA38X4S3</accession>